<dbReference type="InterPro" id="IPR044925">
    <property type="entry name" value="His-Me_finger_sf"/>
</dbReference>
<accession>A0A0F9B705</accession>
<dbReference type="EMBL" id="LAZR01050846">
    <property type="protein sequence ID" value="KKK86439.1"/>
    <property type="molecule type" value="Genomic_DNA"/>
</dbReference>
<organism evidence="2">
    <name type="scientific">marine sediment metagenome</name>
    <dbReference type="NCBI Taxonomy" id="412755"/>
    <lineage>
        <taxon>unclassified sequences</taxon>
        <taxon>metagenomes</taxon>
        <taxon>ecological metagenomes</taxon>
    </lineage>
</organism>
<sequence length="113" mass="13229">MNFVEVERKFWSRVKVGKLTQCWAWQSTVEEKGYGRVQFKTQGRQRTWHAHRVAWLLTYLQPIPEGIYIRHTTCYYPACCNPTHVAPGTPMENTQDRIKQGRRGSHGGGRPRK</sequence>
<reference evidence="2" key="1">
    <citation type="journal article" date="2015" name="Nature">
        <title>Complex archaea that bridge the gap between prokaryotes and eukaryotes.</title>
        <authorList>
            <person name="Spang A."/>
            <person name="Saw J.H."/>
            <person name="Jorgensen S.L."/>
            <person name="Zaremba-Niedzwiedzka K."/>
            <person name="Martijn J."/>
            <person name="Lind A.E."/>
            <person name="van Eijk R."/>
            <person name="Schleper C."/>
            <person name="Guy L."/>
            <person name="Ettema T.J."/>
        </authorList>
    </citation>
    <scope>NUCLEOTIDE SEQUENCE</scope>
</reference>
<feature type="compositionally biased region" description="Basic residues" evidence="1">
    <location>
        <begin position="100"/>
        <end position="113"/>
    </location>
</feature>
<dbReference type="GO" id="GO:0004519">
    <property type="term" value="F:endonuclease activity"/>
    <property type="evidence" value="ECO:0007669"/>
    <property type="project" value="InterPro"/>
</dbReference>
<evidence type="ECO:0000256" key="1">
    <source>
        <dbReference type="SAM" id="MobiDB-lite"/>
    </source>
</evidence>
<dbReference type="SUPFAM" id="SSF54060">
    <property type="entry name" value="His-Me finger endonucleases"/>
    <property type="match status" value="1"/>
</dbReference>
<protein>
    <recommendedName>
        <fullName evidence="3">HNH nuclease domain-containing protein</fullName>
    </recommendedName>
</protein>
<dbReference type="AlphaFoldDB" id="A0A0F9B705"/>
<comment type="caution">
    <text evidence="2">The sequence shown here is derived from an EMBL/GenBank/DDBJ whole genome shotgun (WGS) entry which is preliminary data.</text>
</comment>
<proteinExistence type="predicted"/>
<evidence type="ECO:0008006" key="3">
    <source>
        <dbReference type="Google" id="ProtNLM"/>
    </source>
</evidence>
<evidence type="ECO:0000313" key="2">
    <source>
        <dbReference type="EMBL" id="KKK86439.1"/>
    </source>
</evidence>
<dbReference type="InterPro" id="IPR044930">
    <property type="entry name" value="Homing_endonuclease_His-Me"/>
</dbReference>
<feature type="region of interest" description="Disordered" evidence="1">
    <location>
        <begin position="86"/>
        <end position="113"/>
    </location>
</feature>
<gene>
    <name evidence="2" type="ORF">LCGC14_2763230</name>
</gene>
<dbReference type="Gene3D" id="3.90.75.10">
    <property type="entry name" value="Homing Intron 3 (I-ppo) Encoded Endonuclease, Chain A"/>
    <property type="match status" value="1"/>
</dbReference>
<name>A0A0F9B705_9ZZZZ</name>